<dbReference type="RefSeq" id="WP_004358853.1">
    <property type="nucleotide sequence ID" value="NZ_AMXF01000028.1"/>
</dbReference>
<reference evidence="1 2" key="1">
    <citation type="submission" date="2012-09" db="EMBL/GenBank/DDBJ databases">
        <title>Draft Genome Sequences of 6 Strains from Genus Thauera.</title>
        <authorList>
            <person name="Liu B."/>
            <person name="Shapleigh J.P."/>
            <person name="Frostegard A.H."/>
        </authorList>
    </citation>
    <scope>NUCLEOTIDE SEQUENCE [LARGE SCALE GENOMIC DNA]</scope>
    <source>
        <strain evidence="1 2">B4P</strain>
    </source>
</reference>
<organism evidence="1 2">
    <name type="scientific">Thauera phenylacetica B4P</name>
    <dbReference type="NCBI Taxonomy" id="1234382"/>
    <lineage>
        <taxon>Bacteria</taxon>
        <taxon>Pseudomonadati</taxon>
        <taxon>Pseudomonadota</taxon>
        <taxon>Betaproteobacteria</taxon>
        <taxon>Rhodocyclales</taxon>
        <taxon>Zoogloeaceae</taxon>
        <taxon>Thauera</taxon>
    </lineage>
</organism>
<proteinExistence type="predicted"/>
<evidence type="ECO:0000313" key="2">
    <source>
        <dbReference type="Proteomes" id="UP000013047"/>
    </source>
</evidence>
<dbReference type="OrthoDB" id="8527290at2"/>
<comment type="caution">
    <text evidence="1">The sequence shown here is derived from an EMBL/GenBank/DDBJ whole genome shotgun (WGS) entry which is preliminary data.</text>
</comment>
<dbReference type="EMBL" id="AMXF01000028">
    <property type="protein sequence ID" value="ENO97914.1"/>
    <property type="molecule type" value="Genomic_DNA"/>
</dbReference>
<dbReference type="Proteomes" id="UP000013047">
    <property type="component" value="Unassembled WGS sequence"/>
</dbReference>
<protein>
    <submittedName>
        <fullName evidence="1">Uncharacterized protein</fullName>
    </submittedName>
</protein>
<name>N7A0P3_9RHOO</name>
<accession>N7A0P3</accession>
<keyword evidence="2" id="KW-1185">Reference proteome</keyword>
<sequence>MSTLPRFHIQKTDGLYLPIPFLFVTERMCAEILAEREALAEKLPEPTRKRQQALFARYDPRVSAEAFGGLLNLFGNPAD</sequence>
<dbReference type="AlphaFoldDB" id="N7A0P3"/>
<gene>
    <name evidence="1" type="ORF">C667_06634</name>
</gene>
<evidence type="ECO:0000313" key="1">
    <source>
        <dbReference type="EMBL" id="ENO97914.1"/>
    </source>
</evidence>